<gene>
    <name evidence="2" type="ORF">FHS99_001488</name>
</gene>
<dbReference type="Proteomes" id="UP000546701">
    <property type="component" value="Unassembled WGS sequence"/>
</dbReference>
<evidence type="ECO:0000313" key="3">
    <source>
        <dbReference type="Proteomes" id="UP000546701"/>
    </source>
</evidence>
<evidence type="ECO:0000313" key="2">
    <source>
        <dbReference type="EMBL" id="MBB5729010.1"/>
    </source>
</evidence>
<sequence length="94" mass="9861">MPGSETSDTPDEIGRLYDEVRALQAQIAARDERVAPRNVTGVVVGVAAGVLALAGGAFLLLTMEVVSLPSWDGAGRMMASRAAVGIVERIFTVY</sequence>
<dbReference type="EMBL" id="JACIJR010000003">
    <property type="protein sequence ID" value="MBB5729010.1"/>
    <property type="molecule type" value="Genomic_DNA"/>
</dbReference>
<keyword evidence="3" id="KW-1185">Reference proteome</keyword>
<name>A0A7W9BS42_9SPHN</name>
<keyword evidence="1" id="KW-0812">Transmembrane</keyword>
<keyword evidence="1" id="KW-1133">Transmembrane helix</keyword>
<comment type="caution">
    <text evidence="2">The sequence shown here is derived from an EMBL/GenBank/DDBJ whole genome shotgun (WGS) entry which is preliminary data.</text>
</comment>
<feature type="transmembrane region" description="Helical" evidence="1">
    <location>
        <begin position="39"/>
        <end position="61"/>
    </location>
</feature>
<proteinExistence type="predicted"/>
<reference evidence="2 3" key="1">
    <citation type="submission" date="2020-08" db="EMBL/GenBank/DDBJ databases">
        <title>Genomic Encyclopedia of Type Strains, Phase IV (KMG-IV): sequencing the most valuable type-strain genomes for metagenomic binning, comparative biology and taxonomic classification.</title>
        <authorList>
            <person name="Goeker M."/>
        </authorList>
    </citation>
    <scope>NUCLEOTIDE SEQUENCE [LARGE SCALE GENOMIC DNA]</scope>
    <source>
        <strain evidence="2 3">DSM 103336</strain>
    </source>
</reference>
<dbReference type="AlphaFoldDB" id="A0A7W9BS42"/>
<dbReference type="RefSeq" id="WP_157176769.1">
    <property type="nucleotide sequence ID" value="NZ_BMJP01000002.1"/>
</dbReference>
<keyword evidence="1" id="KW-0472">Membrane</keyword>
<protein>
    <submittedName>
        <fullName evidence="2">Uncharacterized protein</fullName>
    </submittedName>
</protein>
<organism evidence="2 3">
    <name type="scientific">Sphingomonas prati</name>
    <dbReference type="NCBI Taxonomy" id="1843237"/>
    <lineage>
        <taxon>Bacteria</taxon>
        <taxon>Pseudomonadati</taxon>
        <taxon>Pseudomonadota</taxon>
        <taxon>Alphaproteobacteria</taxon>
        <taxon>Sphingomonadales</taxon>
        <taxon>Sphingomonadaceae</taxon>
        <taxon>Sphingomonas</taxon>
    </lineage>
</organism>
<accession>A0A7W9BS42</accession>
<evidence type="ECO:0000256" key="1">
    <source>
        <dbReference type="SAM" id="Phobius"/>
    </source>
</evidence>